<evidence type="ECO:0000313" key="3">
    <source>
        <dbReference type="Proteomes" id="UP001280121"/>
    </source>
</evidence>
<evidence type="ECO:0000313" key="2">
    <source>
        <dbReference type="EMBL" id="KAK2645859.1"/>
    </source>
</evidence>
<feature type="compositionally biased region" description="Basic residues" evidence="1">
    <location>
        <begin position="540"/>
        <end position="566"/>
    </location>
</feature>
<comment type="caution">
    <text evidence="2">The sequence shown here is derived from an EMBL/GenBank/DDBJ whole genome shotgun (WGS) entry which is preliminary data.</text>
</comment>
<dbReference type="Pfam" id="PF01107">
    <property type="entry name" value="MP"/>
    <property type="match status" value="1"/>
</dbReference>
<dbReference type="PANTHER" id="PTHR48435:SF1">
    <property type="entry name" value="POLYPROTEIN"/>
    <property type="match status" value="1"/>
</dbReference>
<evidence type="ECO:0008006" key="4">
    <source>
        <dbReference type="Google" id="ProtNLM"/>
    </source>
</evidence>
<accession>A0AAD9U1Y9</accession>
<proteinExistence type="predicted"/>
<protein>
    <recommendedName>
        <fullName evidence="4">Polyprotein</fullName>
    </recommendedName>
</protein>
<sequence length="849" mass="96676">MANNTDNTPSRLSSAISIRQTQTNKIQNLVEYTHISESAQITETTLPLLNPYTVFKRSRSLSRRVTALVQHRSPPIKKYIQSTALDNCLIPASATEQYVDLEIGQPLIDQWIKEGFSHLHIGAIRIILTLHGRKGLPVTARVALLNTIYKQYEHAIIGTCLSTLHAGSISLTYYPNFNIPLRDLNLHNCLKIQLQIVGALMMPNSYMATLHHQIAYRIQDHALDLLIPRHTGDTIFIKAEREDEVPTIIQIPKQLPREKLTEIIPLKWITNYEKAFQNITPFVSTETKFIKLADGSIQTTYEQIGTSTTQVTSTPTIETSLSAPPAFQDVDPDGTPVYIDKINGHFIWDVDPEMCDAGCECRACYKPGRSPCKPICSHRDPKDPHSPWIGLQPIKNKPLFIYDRALQIPKDKGLLPDEPTEPEHVLPPTQAPVLASWPLAMIRTFHIWSPLQIQKGINFPDHSSNRLRSYLTDLSNSHPRLNKSSIGTLVTLLSRIEFFTLSIRRLTRPPDHTQFFKSTGDLFRKYPPLSTHLEQPSLSRTKKSSHRKKKPPSTHKHSPPDHRKHAFYTASHQFSSQGTSEPSYDSPSSWETYSPDSSGSPDSSEHANYSDPNALPDPSQIYLATRADTQPSTQAVDTSESLDETSVEPAPMVDEPPDQRNKAHAPSQKPTNGPWFNFDDLAHRQWRKRMSEMSAWIDLQTTKLENDTESILREFVSRYHALGGINDETLRQAYFNSLPTELQGELQRIIEFSGRCLHDITLGEIHMFTHTALDKLCATQRVFAKMIKEGRKYNRYCKFPPTYHLKCNSTEHCNCRANRTRKCQPVDLFYGPIFRRLQHFLRIDRIDRS</sequence>
<dbReference type="EMBL" id="JANJYI010000006">
    <property type="protein sequence ID" value="KAK2645859.1"/>
    <property type="molecule type" value="Genomic_DNA"/>
</dbReference>
<organism evidence="2 3">
    <name type="scientific">Dipteronia dyeriana</name>
    <dbReference type="NCBI Taxonomy" id="168575"/>
    <lineage>
        <taxon>Eukaryota</taxon>
        <taxon>Viridiplantae</taxon>
        <taxon>Streptophyta</taxon>
        <taxon>Embryophyta</taxon>
        <taxon>Tracheophyta</taxon>
        <taxon>Spermatophyta</taxon>
        <taxon>Magnoliopsida</taxon>
        <taxon>eudicotyledons</taxon>
        <taxon>Gunneridae</taxon>
        <taxon>Pentapetalae</taxon>
        <taxon>rosids</taxon>
        <taxon>malvids</taxon>
        <taxon>Sapindales</taxon>
        <taxon>Sapindaceae</taxon>
        <taxon>Hippocastanoideae</taxon>
        <taxon>Acereae</taxon>
        <taxon>Dipteronia</taxon>
    </lineage>
</organism>
<dbReference type="AlphaFoldDB" id="A0AAD9U1Y9"/>
<dbReference type="InterPro" id="IPR028919">
    <property type="entry name" value="Viral_movement"/>
</dbReference>
<feature type="region of interest" description="Disordered" evidence="1">
    <location>
        <begin position="527"/>
        <end position="675"/>
    </location>
</feature>
<evidence type="ECO:0000256" key="1">
    <source>
        <dbReference type="SAM" id="MobiDB-lite"/>
    </source>
</evidence>
<reference evidence="2" key="1">
    <citation type="journal article" date="2023" name="Plant J.">
        <title>Genome sequences and population genomics provide insights into the demographic history, inbreeding, and mutation load of two 'living fossil' tree species of Dipteronia.</title>
        <authorList>
            <person name="Feng Y."/>
            <person name="Comes H.P."/>
            <person name="Chen J."/>
            <person name="Zhu S."/>
            <person name="Lu R."/>
            <person name="Zhang X."/>
            <person name="Li P."/>
            <person name="Qiu J."/>
            <person name="Olsen K.M."/>
            <person name="Qiu Y."/>
        </authorList>
    </citation>
    <scope>NUCLEOTIDE SEQUENCE</scope>
    <source>
        <strain evidence="2">KIB01</strain>
    </source>
</reference>
<dbReference type="PANTHER" id="PTHR48435">
    <property type="entry name" value="POLYPROTEIN"/>
    <property type="match status" value="1"/>
</dbReference>
<feature type="compositionally biased region" description="Polar residues" evidence="1">
    <location>
        <begin position="570"/>
        <end position="592"/>
    </location>
</feature>
<dbReference type="Proteomes" id="UP001280121">
    <property type="component" value="Unassembled WGS sequence"/>
</dbReference>
<gene>
    <name evidence="2" type="ORF">Ddye_021054</name>
</gene>
<name>A0AAD9U1Y9_9ROSI</name>
<feature type="compositionally biased region" description="Polar residues" evidence="1">
    <location>
        <begin position="627"/>
        <end position="639"/>
    </location>
</feature>
<dbReference type="InterPro" id="IPR053098">
    <property type="entry name" value="Petuviruses_polyprotein"/>
</dbReference>
<keyword evidence="3" id="KW-1185">Reference proteome</keyword>